<protein>
    <submittedName>
        <fullName evidence="1">Uncharacterized protein</fullName>
    </submittedName>
</protein>
<dbReference type="AlphaFoldDB" id="A0A2Z4FIR6"/>
<gene>
    <name evidence="1" type="ORF">DN745_04885</name>
</gene>
<dbReference type="Proteomes" id="UP000249799">
    <property type="component" value="Chromosome"/>
</dbReference>
<sequence length="336" mass="37892">MTEPEILEIGDEPVEPVESSPLSTFERFLLSATIWPTVLFMGWFICAFFWDADEWFDSVAGVAVFMVCISAGKRLRRFLVRGRLRAGIFIGAFGAWPGLTIGVGAAVVALTLAVGLSLDDDARREIGEILASAQIESEEAGVAEGAEFAQVSGQSGELPVWRHSSEHELFTSCVEELHQSQNARSMRNEAVDILKVSLGSELAEEAVQDVIIAVCIEASKGEMRELRSYFFRSIRNARSDLRKHMSRWDYCQMEEKYLPPSTPNFEARDTLRFVQKDMCRLDSRQAYIIRERVNGVRFSTIAKELNITGANARQIHKRSVDGLRERVNARNKRYPY</sequence>
<dbReference type="RefSeq" id="WP_111332663.1">
    <property type="nucleotide sequence ID" value="NZ_CP030032.1"/>
</dbReference>
<keyword evidence="2" id="KW-1185">Reference proteome</keyword>
<dbReference type="EMBL" id="CP030032">
    <property type="protein sequence ID" value="AWV88705.1"/>
    <property type="molecule type" value="Genomic_DNA"/>
</dbReference>
<reference evidence="1 2" key="1">
    <citation type="submission" date="2018-06" db="EMBL/GenBank/DDBJ databases">
        <title>Lujinxingia sediminis gen. nov. sp. nov., a new facultative anaerobic member of the class Deltaproteobacteria, and proposal of Lujinxingaceae fam. nov.</title>
        <authorList>
            <person name="Guo L.-Y."/>
            <person name="Li C.-M."/>
            <person name="Wang S."/>
            <person name="Du Z.-J."/>
        </authorList>
    </citation>
    <scope>NUCLEOTIDE SEQUENCE [LARGE SCALE GENOMIC DNA]</scope>
    <source>
        <strain evidence="1 2">FA350</strain>
    </source>
</reference>
<dbReference type="InterPro" id="IPR013324">
    <property type="entry name" value="RNA_pol_sigma_r3/r4-like"/>
</dbReference>
<organism evidence="1 2">
    <name type="scientific">Bradymonas sediminis</name>
    <dbReference type="NCBI Taxonomy" id="1548548"/>
    <lineage>
        <taxon>Bacteria</taxon>
        <taxon>Deltaproteobacteria</taxon>
        <taxon>Bradymonadales</taxon>
        <taxon>Bradymonadaceae</taxon>
        <taxon>Bradymonas</taxon>
    </lineage>
</organism>
<accession>A0A2Z4FIR6</accession>
<name>A0A2Z4FIR6_9DELT</name>
<proteinExistence type="predicted"/>
<dbReference type="SUPFAM" id="SSF88659">
    <property type="entry name" value="Sigma3 and sigma4 domains of RNA polymerase sigma factors"/>
    <property type="match status" value="1"/>
</dbReference>
<evidence type="ECO:0000313" key="1">
    <source>
        <dbReference type="EMBL" id="AWV88705.1"/>
    </source>
</evidence>
<evidence type="ECO:0000313" key="2">
    <source>
        <dbReference type="Proteomes" id="UP000249799"/>
    </source>
</evidence>
<dbReference type="KEGG" id="bsed:DN745_04885"/>